<reference evidence="2 4" key="1">
    <citation type="journal article" date="2013" name="Nature">
        <title>Draft genome of the wheat A-genome progenitor Triticum urartu.</title>
        <authorList>
            <person name="Ling H.Q."/>
            <person name="Zhao S."/>
            <person name="Liu D."/>
            <person name="Wang J."/>
            <person name="Sun H."/>
            <person name="Zhang C."/>
            <person name="Fan H."/>
            <person name="Li D."/>
            <person name="Dong L."/>
            <person name="Tao Y."/>
            <person name="Gao C."/>
            <person name="Wu H."/>
            <person name="Li Y."/>
            <person name="Cui Y."/>
            <person name="Guo X."/>
            <person name="Zheng S."/>
            <person name="Wang B."/>
            <person name="Yu K."/>
            <person name="Liang Q."/>
            <person name="Yang W."/>
            <person name="Lou X."/>
            <person name="Chen J."/>
            <person name="Feng M."/>
            <person name="Jian J."/>
            <person name="Zhang X."/>
            <person name="Luo G."/>
            <person name="Jiang Y."/>
            <person name="Liu J."/>
            <person name="Wang Z."/>
            <person name="Sha Y."/>
            <person name="Zhang B."/>
            <person name="Wu H."/>
            <person name="Tang D."/>
            <person name="Shen Q."/>
            <person name="Xue P."/>
            <person name="Zou S."/>
            <person name="Wang X."/>
            <person name="Liu X."/>
            <person name="Wang F."/>
            <person name="Yang Y."/>
            <person name="An X."/>
            <person name="Dong Z."/>
            <person name="Zhang K."/>
            <person name="Zhang X."/>
            <person name="Luo M.C."/>
            <person name="Dvorak J."/>
            <person name="Tong Y."/>
            <person name="Wang J."/>
            <person name="Yang H."/>
            <person name="Li Z."/>
            <person name="Wang D."/>
            <person name="Zhang A."/>
            <person name="Wang J."/>
        </authorList>
    </citation>
    <scope>NUCLEOTIDE SEQUENCE</scope>
    <source>
        <strain evidence="4">cv. G1812</strain>
    </source>
</reference>
<dbReference type="EMBL" id="KD243707">
    <property type="protein sequence ID" value="EMS49398.1"/>
    <property type="molecule type" value="Genomic_DNA"/>
</dbReference>
<dbReference type="EnsemblPlants" id="TuG1812G0100004857.01.T01">
    <property type="protein sequence ID" value="TuG1812G0100004857.01.T01"/>
    <property type="gene ID" value="TuG1812G0100004857.01"/>
</dbReference>
<dbReference type="RefSeq" id="XP_048552440.1">
    <property type="nucleotide sequence ID" value="XM_048696483.1"/>
</dbReference>
<dbReference type="GeneID" id="125532413"/>
<dbReference type="OMA" id="MWRRRME"/>
<evidence type="ECO:0000313" key="3">
    <source>
        <dbReference type="EnsemblPlants" id="TuG1812G0100004857.01.T01"/>
    </source>
</evidence>
<evidence type="ECO:0000313" key="4">
    <source>
        <dbReference type="Proteomes" id="UP000015106"/>
    </source>
</evidence>
<name>M7YGA8_TRIUA</name>
<keyword evidence="1" id="KW-1133">Transmembrane helix</keyword>
<dbReference type="KEGG" id="tua:125532413"/>
<organism evidence="2">
    <name type="scientific">Triticum urartu</name>
    <name type="common">Red wild einkorn</name>
    <name type="synonym">Crithodium urartu</name>
    <dbReference type="NCBI Taxonomy" id="4572"/>
    <lineage>
        <taxon>Eukaryota</taxon>
        <taxon>Viridiplantae</taxon>
        <taxon>Streptophyta</taxon>
        <taxon>Embryophyta</taxon>
        <taxon>Tracheophyta</taxon>
        <taxon>Spermatophyta</taxon>
        <taxon>Magnoliopsida</taxon>
        <taxon>Liliopsida</taxon>
        <taxon>Poales</taxon>
        <taxon>Poaceae</taxon>
        <taxon>BOP clade</taxon>
        <taxon>Pooideae</taxon>
        <taxon>Triticodae</taxon>
        <taxon>Triticeae</taxon>
        <taxon>Triticinae</taxon>
        <taxon>Triticum</taxon>
    </lineage>
</organism>
<reference evidence="3" key="2">
    <citation type="submission" date="2018-03" db="EMBL/GenBank/DDBJ databases">
        <title>The Triticum urartu genome reveals the dynamic nature of wheat genome evolution.</title>
        <authorList>
            <person name="Ling H."/>
            <person name="Ma B."/>
            <person name="Shi X."/>
            <person name="Liu H."/>
            <person name="Dong L."/>
            <person name="Sun H."/>
            <person name="Cao Y."/>
            <person name="Gao Q."/>
            <person name="Zheng S."/>
            <person name="Li Y."/>
            <person name="Yu Y."/>
            <person name="Du H."/>
            <person name="Qi M."/>
            <person name="Li Y."/>
            <person name="Yu H."/>
            <person name="Cui Y."/>
            <person name="Wang N."/>
            <person name="Chen C."/>
            <person name="Wu H."/>
            <person name="Zhao Y."/>
            <person name="Zhang J."/>
            <person name="Li Y."/>
            <person name="Zhou W."/>
            <person name="Zhang B."/>
            <person name="Hu W."/>
            <person name="Eijk M."/>
            <person name="Tang J."/>
            <person name="Witsenboer H."/>
            <person name="Zhao S."/>
            <person name="Li Z."/>
            <person name="Zhang A."/>
            <person name="Wang D."/>
            <person name="Liang C."/>
        </authorList>
    </citation>
    <scope>NUCLEOTIDE SEQUENCE [LARGE SCALE GENOMIC DNA]</scope>
    <source>
        <strain evidence="3">cv. G1812</strain>
    </source>
</reference>
<proteinExistence type="predicted"/>
<protein>
    <submittedName>
        <fullName evidence="2 3">Uncharacterized protein</fullName>
    </submittedName>
</protein>
<reference evidence="3" key="3">
    <citation type="submission" date="2022-06" db="UniProtKB">
        <authorList>
            <consortium name="EnsemblPlants"/>
        </authorList>
    </citation>
    <scope>IDENTIFICATION</scope>
</reference>
<dbReference type="Proteomes" id="UP000015106">
    <property type="component" value="Chromosome 1"/>
</dbReference>
<sequence length="174" mass="20533">MAAAAAAALRLGGRMLLRRTQQQGRRVFSDPQRRLFADTSATAPQAKQPLAIRLAEMKVKKEELYNMGFSLATEYDLPRGVRRENKELLELLSVQVQPRPNDVYWMWRRRMERMKRFVIIWGVFTLVLKTAEGGVQILSKEIRLKRRNGLDDFEDWWSGKKSWSQQLHDWWNSR</sequence>
<keyword evidence="4" id="KW-1185">Reference proteome</keyword>
<dbReference type="Gramene" id="TuG1812G0100004857.01.T01">
    <property type="protein sequence ID" value="TuG1812G0100004857.01.T01"/>
    <property type="gene ID" value="TuG1812G0100004857.01"/>
</dbReference>
<accession>M7YGA8</accession>
<dbReference type="AlphaFoldDB" id="M7YGA8"/>
<dbReference type="OrthoDB" id="10296464at2759"/>
<evidence type="ECO:0000313" key="2">
    <source>
        <dbReference type="EMBL" id="EMS49398.1"/>
    </source>
</evidence>
<keyword evidence="1" id="KW-0812">Transmembrane</keyword>
<gene>
    <name evidence="3" type="primary">LOC125532413</name>
    <name evidence="2" type="ORF">TRIUR3_26640</name>
</gene>
<feature type="transmembrane region" description="Helical" evidence="1">
    <location>
        <begin position="117"/>
        <end position="138"/>
    </location>
</feature>
<evidence type="ECO:0000256" key="1">
    <source>
        <dbReference type="SAM" id="Phobius"/>
    </source>
</evidence>
<keyword evidence="1" id="KW-0472">Membrane</keyword>